<evidence type="ECO:0000313" key="1">
    <source>
        <dbReference type="EMBL" id="MBU3843123.1"/>
    </source>
</evidence>
<proteinExistence type="predicted"/>
<comment type="caution">
    <text evidence="1">The sequence shown here is derived from an EMBL/GenBank/DDBJ whole genome shotgun (WGS) entry which is preliminary data.</text>
</comment>
<evidence type="ECO:0000313" key="2">
    <source>
        <dbReference type="Proteomes" id="UP000724657"/>
    </source>
</evidence>
<dbReference type="EMBL" id="JAHLFN010000079">
    <property type="protein sequence ID" value="MBU3843123.1"/>
    <property type="molecule type" value="Genomic_DNA"/>
</dbReference>
<accession>A0A9E2KZ43</accession>
<protein>
    <submittedName>
        <fullName evidence="1">Uncharacterized protein</fullName>
    </submittedName>
</protein>
<reference evidence="1" key="1">
    <citation type="journal article" date="2021" name="PeerJ">
        <title>Extensive microbial diversity within the chicken gut microbiome revealed by metagenomics and culture.</title>
        <authorList>
            <person name="Gilroy R."/>
            <person name="Ravi A."/>
            <person name="Getino M."/>
            <person name="Pursley I."/>
            <person name="Horton D.L."/>
            <person name="Alikhan N.F."/>
            <person name="Baker D."/>
            <person name="Gharbi K."/>
            <person name="Hall N."/>
            <person name="Watson M."/>
            <person name="Adriaenssens E.M."/>
            <person name="Foster-Nyarko E."/>
            <person name="Jarju S."/>
            <person name="Secka A."/>
            <person name="Antonio M."/>
            <person name="Oren A."/>
            <person name="Chaudhuri R.R."/>
            <person name="La Ragione R."/>
            <person name="Hildebrand F."/>
            <person name="Pallen M.J."/>
        </authorList>
    </citation>
    <scope>NUCLEOTIDE SEQUENCE</scope>
    <source>
        <strain evidence="1">A6-441</strain>
    </source>
</reference>
<name>A0A9E2KZ43_9FUSO</name>
<dbReference type="AlphaFoldDB" id="A0A9E2KZ43"/>
<sequence>MGSVVALSSVVMAEGIQSVTSSVAISENKVNEGRYFYLANNYHEMAALPSFTMSAPAGLVPGGRVAFIGIAGSHNSVEETDGGLGFGIGYGNPYETVGGAISVAVGSIDPRDGGAFNRGNLNLSLGHTFKQYGFGVSVGMTGTDLWHDKSDEVSDPSFYGAVTKLLPNDVAPVVLTAGLGNNVYADTNASGDKKDKVYPFFAVATYIIPQLSLIADYTNGVTTLGVGIVPSPKLPITLTLGAYDISKQGNQNTISFIGSLSTAYAF</sequence>
<dbReference type="Proteomes" id="UP000724657">
    <property type="component" value="Unassembled WGS sequence"/>
</dbReference>
<organism evidence="1 2">
    <name type="scientific">Candidatus Fusobacterium pullicola</name>
    <dbReference type="NCBI Taxonomy" id="2838601"/>
    <lineage>
        <taxon>Bacteria</taxon>
        <taxon>Fusobacteriati</taxon>
        <taxon>Fusobacteriota</taxon>
        <taxon>Fusobacteriia</taxon>
        <taxon>Fusobacteriales</taxon>
        <taxon>Fusobacteriaceae</taxon>
        <taxon>Fusobacterium</taxon>
    </lineage>
</organism>
<gene>
    <name evidence="1" type="ORF">IAA47_09120</name>
</gene>
<reference evidence="1" key="2">
    <citation type="submission" date="2021-04" db="EMBL/GenBank/DDBJ databases">
        <authorList>
            <person name="Gilroy R."/>
        </authorList>
    </citation>
    <scope>NUCLEOTIDE SEQUENCE</scope>
    <source>
        <strain evidence="1">A6-441</strain>
    </source>
</reference>